<evidence type="ECO:0000313" key="4">
    <source>
        <dbReference type="EMBL" id="AXR03253.1"/>
    </source>
</evidence>
<name>A0AAD0RK50_PSEO7</name>
<dbReference type="PIRSF" id="PIRSF005962">
    <property type="entry name" value="Pept_M20D_amidohydro"/>
    <property type="match status" value="1"/>
</dbReference>
<evidence type="ECO:0000256" key="2">
    <source>
        <dbReference type="PIRSR" id="PIRSR005962-1"/>
    </source>
</evidence>
<dbReference type="Pfam" id="PF07687">
    <property type="entry name" value="M20_dimer"/>
    <property type="match status" value="1"/>
</dbReference>
<gene>
    <name evidence="4" type="ORF">D0511_15095</name>
</gene>
<proteinExistence type="predicted"/>
<keyword evidence="1" id="KW-0378">Hydrolase</keyword>
<dbReference type="GO" id="GO:0019877">
    <property type="term" value="P:diaminopimelate biosynthetic process"/>
    <property type="evidence" value="ECO:0007669"/>
    <property type="project" value="UniProtKB-ARBA"/>
</dbReference>
<dbReference type="Gene3D" id="3.40.630.10">
    <property type="entry name" value="Zn peptidases"/>
    <property type="match status" value="1"/>
</dbReference>
<accession>A0AAD0RK50</accession>
<dbReference type="EMBL" id="CP031761">
    <property type="protein sequence ID" value="AXR03253.1"/>
    <property type="molecule type" value="Genomic_DNA"/>
</dbReference>
<sequence>MRLSPLAFGLITTLSWQANADLKQQVAESMPALESLYLHLHQNPELSYKEEKTAGRLADEMRRLGYDVTENIGGFGVVGMLKNGDGPTVMIRADTDGLPIIEETGKPYASKVKVKDDAGNLVGVMHGCGHDIHMTSLIGTAKQLMANKEKWQGTLMLVAQPAEEVGGGAKAMLKEGLYTKFAKPDHVIGLHVSAAVPAGKVAIAPGYALANVDSVDIIVKGKGGHGAYPHTTIDPVVLASRIVLGLQTITSREISPLEPSVITVGSIHGGSKHNIISNEVKLQLTLRSYNPDVREQQIAAIKRLTAGIALSAGLEDSLVPEVIVHESESIPSTYNNPELAKFVTTAIEQEIGAENVEQSQPVMAGEDFGLYGRTDDNVPITIFWLGGVNQAVFDEAQKSGDPLPSLHSSKFAPDYPIAIATGVRAMTNSALALFNRK</sequence>
<dbReference type="GO" id="GO:0046872">
    <property type="term" value="F:metal ion binding"/>
    <property type="evidence" value="ECO:0007669"/>
    <property type="project" value="UniProtKB-KW"/>
</dbReference>
<dbReference type="SUPFAM" id="SSF55031">
    <property type="entry name" value="Bacterial exopeptidase dimerisation domain"/>
    <property type="match status" value="1"/>
</dbReference>
<comment type="cofactor">
    <cofactor evidence="2">
        <name>Mn(2+)</name>
        <dbReference type="ChEBI" id="CHEBI:29035"/>
    </cofactor>
    <text evidence="2">The Mn(2+) ion enhances activity.</text>
</comment>
<feature type="binding site" evidence="2">
    <location>
        <position position="164"/>
    </location>
    <ligand>
        <name>Mn(2+)</name>
        <dbReference type="ChEBI" id="CHEBI:29035"/>
        <label>2</label>
    </ligand>
</feature>
<feature type="binding site" evidence="2">
    <location>
        <position position="407"/>
    </location>
    <ligand>
        <name>Mn(2+)</name>
        <dbReference type="ChEBI" id="CHEBI:29035"/>
        <label>2</label>
    </ligand>
</feature>
<dbReference type="PANTHER" id="PTHR11014">
    <property type="entry name" value="PEPTIDASE M20 FAMILY MEMBER"/>
    <property type="match status" value="1"/>
</dbReference>
<dbReference type="GO" id="GO:0050118">
    <property type="term" value="F:N-acetyldiaminopimelate deacetylase activity"/>
    <property type="evidence" value="ECO:0007669"/>
    <property type="project" value="UniProtKB-ARBA"/>
</dbReference>
<dbReference type="PANTHER" id="PTHR11014:SF63">
    <property type="entry name" value="METALLOPEPTIDASE, PUTATIVE (AFU_ORTHOLOGUE AFUA_6G09600)-RELATED"/>
    <property type="match status" value="1"/>
</dbReference>
<dbReference type="Gene3D" id="3.30.70.360">
    <property type="match status" value="1"/>
</dbReference>
<feature type="binding site" evidence="2">
    <location>
        <position position="191"/>
    </location>
    <ligand>
        <name>Mn(2+)</name>
        <dbReference type="ChEBI" id="CHEBI:29035"/>
        <label>2</label>
    </ligand>
</feature>
<dbReference type="InterPro" id="IPR017439">
    <property type="entry name" value="Amidohydrolase"/>
</dbReference>
<dbReference type="FunFam" id="3.30.70.360:FF:000001">
    <property type="entry name" value="N-acetyldiaminopimelate deacetylase"/>
    <property type="match status" value="1"/>
</dbReference>
<feature type="binding site" evidence="2">
    <location>
        <position position="128"/>
    </location>
    <ligand>
        <name>Mn(2+)</name>
        <dbReference type="ChEBI" id="CHEBI:29035"/>
        <label>2</label>
    </ligand>
</feature>
<organism evidence="4 5">
    <name type="scientific">Pseudoalteromonas piscicida</name>
    <dbReference type="NCBI Taxonomy" id="43662"/>
    <lineage>
        <taxon>Bacteria</taxon>
        <taxon>Pseudomonadati</taxon>
        <taxon>Pseudomonadota</taxon>
        <taxon>Gammaproteobacteria</taxon>
        <taxon>Alteromonadales</taxon>
        <taxon>Pseudoalteromonadaceae</taxon>
        <taxon>Pseudoalteromonas</taxon>
    </lineage>
</organism>
<keyword evidence="2" id="KW-0464">Manganese</keyword>
<feature type="domain" description="Peptidase M20 dimerisation" evidence="3">
    <location>
        <begin position="209"/>
        <end position="304"/>
    </location>
</feature>
<evidence type="ECO:0000313" key="5">
    <source>
        <dbReference type="Proteomes" id="UP000258102"/>
    </source>
</evidence>
<evidence type="ECO:0000256" key="1">
    <source>
        <dbReference type="ARBA" id="ARBA00022801"/>
    </source>
</evidence>
<keyword evidence="2" id="KW-0479">Metal-binding</keyword>
<reference evidence="4 5" key="1">
    <citation type="submission" date="2018-08" db="EMBL/GenBank/DDBJ databases">
        <title>Whole Genome Sequences of Two Pseudoalteromonas piscicida Strains, DE1-A and DE2-A, which Exhibit Strong Antibacterial Activity against Vibrio vulnificus.</title>
        <authorList>
            <person name="Richards G.P."/>
            <person name="Needleman D.S."/>
            <person name="Watson M.A."/>
            <person name="Polson S.W."/>
        </authorList>
    </citation>
    <scope>NUCLEOTIDE SEQUENCE [LARGE SCALE GENOMIC DNA]</scope>
    <source>
        <strain evidence="4 5">DE2-A</strain>
    </source>
</reference>
<evidence type="ECO:0000259" key="3">
    <source>
        <dbReference type="Pfam" id="PF07687"/>
    </source>
</evidence>
<feature type="binding site" evidence="2">
    <location>
        <position position="130"/>
    </location>
    <ligand>
        <name>Mn(2+)</name>
        <dbReference type="ChEBI" id="CHEBI:29035"/>
        <label>2</label>
    </ligand>
</feature>
<dbReference type="SUPFAM" id="SSF53187">
    <property type="entry name" value="Zn-dependent exopeptidases"/>
    <property type="match status" value="1"/>
</dbReference>
<dbReference type="Proteomes" id="UP000258102">
    <property type="component" value="Chromosome 1"/>
</dbReference>
<dbReference type="InterPro" id="IPR002933">
    <property type="entry name" value="Peptidase_M20"/>
</dbReference>
<dbReference type="InterPro" id="IPR011650">
    <property type="entry name" value="Peptidase_M20_dimer"/>
</dbReference>
<dbReference type="InterPro" id="IPR036264">
    <property type="entry name" value="Bact_exopeptidase_dim_dom"/>
</dbReference>
<dbReference type="RefSeq" id="WP_117333017.1">
    <property type="nucleotide sequence ID" value="NZ_CP031759.1"/>
</dbReference>
<dbReference type="AlphaFoldDB" id="A0AAD0RK50"/>
<protein>
    <submittedName>
        <fullName evidence="4">Amidohydrolase</fullName>
    </submittedName>
</protein>
<dbReference type="Pfam" id="PF01546">
    <property type="entry name" value="Peptidase_M20"/>
    <property type="match status" value="1"/>
</dbReference>
<dbReference type="NCBIfam" id="TIGR01891">
    <property type="entry name" value="amidohydrolases"/>
    <property type="match status" value="1"/>
</dbReference>